<organism evidence="2 3">
    <name type="scientific">Kineosporia babensis</name>
    <dbReference type="NCBI Taxonomy" id="499548"/>
    <lineage>
        <taxon>Bacteria</taxon>
        <taxon>Bacillati</taxon>
        <taxon>Actinomycetota</taxon>
        <taxon>Actinomycetes</taxon>
        <taxon>Kineosporiales</taxon>
        <taxon>Kineosporiaceae</taxon>
        <taxon>Kineosporia</taxon>
    </lineage>
</organism>
<dbReference type="InterPro" id="IPR012312">
    <property type="entry name" value="Hemerythrin-like"/>
</dbReference>
<dbReference type="Pfam" id="PF01814">
    <property type="entry name" value="Hemerythrin"/>
    <property type="match status" value="1"/>
</dbReference>
<reference evidence="2" key="1">
    <citation type="submission" date="2021-11" db="EMBL/GenBank/DDBJ databases">
        <title>Streptomyces corallinus and Kineosporia corallina sp. nov., two new coral-derived marine actinobacteria.</title>
        <authorList>
            <person name="Buangrab K."/>
            <person name="Sutthacheep M."/>
            <person name="Yeemin T."/>
            <person name="Harunari E."/>
            <person name="Igarashi Y."/>
            <person name="Sripreechasak P."/>
            <person name="Kanchanasin P."/>
            <person name="Tanasupawat S."/>
            <person name="Phongsopitanun W."/>
        </authorList>
    </citation>
    <scope>NUCLEOTIDE SEQUENCE</scope>
    <source>
        <strain evidence="2">JCM 31032</strain>
    </source>
</reference>
<gene>
    <name evidence="2" type="ORF">LR394_06985</name>
</gene>
<dbReference type="PANTHER" id="PTHR39966:SF1">
    <property type="entry name" value="HEMERYTHRIN-LIKE DOMAIN-CONTAINING PROTEIN"/>
    <property type="match status" value="1"/>
</dbReference>
<comment type="caution">
    <text evidence="2">The sequence shown here is derived from an EMBL/GenBank/DDBJ whole genome shotgun (WGS) entry which is preliminary data.</text>
</comment>
<dbReference type="Proteomes" id="UP001138997">
    <property type="component" value="Unassembled WGS sequence"/>
</dbReference>
<dbReference type="Gene3D" id="1.20.120.520">
    <property type="entry name" value="nmb1532 protein domain like"/>
    <property type="match status" value="1"/>
</dbReference>
<protein>
    <submittedName>
        <fullName evidence="2">Hemerythrin domain-containing protein</fullName>
    </submittedName>
</protein>
<dbReference type="EMBL" id="JAJOMB010000003">
    <property type="protein sequence ID" value="MCD5310634.1"/>
    <property type="molecule type" value="Genomic_DNA"/>
</dbReference>
<evidence type="ECO:0000313" key="2">
    <source>
        <dbReference type="EMBL" id="MCD5310634.1"/>
    </source>
</evidence>
<dbReference type="AlphaFoldDB" id="A0A9X1NB74"/>
<keyword evidence="3" id="KW-1185">Reference proteome</keyword>
<name>A0A9X1NB74_9ACTN</name>
<evidence type="ECO:0000259" key="1">
    <source>
        <dbReference type="Pfam" id="PF01814"/>
    </source>
</evidence>
<sequence>MTTVPTGIDTWEMVFAHKIYRRELRILPGIIRAVADADRPRTRLVSDHLHRIAAAVHDHHEAEDELVWPLMLQRVIPPDSEVVVRMESQHQRLAVLLDRLDELNAQWRASASAAARDELADVLAQASTVLDEHLDDEERSLLPLVPDSLTPAEWETFNVRARSGMVAKNPKTSLIQLGFALEDATPREKELIMSALPAPIRLAWKLYGFRAHQQFRDRLRQG</sequence>
<proteinExistence type="predicted"/>
<dbReference type="CDD" id="cd12108">
    <property type="entry name" value="Hr-like"/>
    <property type="match status" value="1"/>
</dbReference>
<evidence type="ECO:0000313" key="3">
    <source>
        <dbReference type="Proteomes" id="UP001138997"/>
    </source>
</evidence>
<feature type="domain" description="Hemerythrin-like" evidence="1">
    <location>
        <begin position="16"/>
        <end position="145"/>
    </location>
</feature>
<dbReference type="GO" id="GO:0005886">
    <property type="term" value="C:plasma membrane"/>
    <property type="evidence" value="ECO:0007669"/>
    <property type="project" value="TreeGrafter"/>
</dbReference>
<dbReference type="PANTHER" id="PTHR39966">
    <property type="entry name" value="BLL2471 PROTEIN-RELATED"/>
    <property type="match status" value="1"/>
</dbReference>
<accession>A0A9X1NB74</accession>
<dbReference type="RefSeq" id="WP_231439684.1">
    <property type="nucleotide sequence ID" value="NZ_JAJOMB010000003.1"/>
</dbReference>